<name>A0AAD8TB93_LOLMU</name>
<organism evidence="2 3">
    <name type="scientific">Lolium multiflorum</name>
    <name type="common">Italian ryegrass</name>
    <name type="synonym">Lolium perenne subsp. multiflorum</name>
    <dbReference type="NCBI Taxonomy" id="4521"/>
    <lineage>
        <taxon>Eukaryota</taxon>
        <taxon>Viridiplantae</taxon>
        <taxon>Streptophyta</taxon>
        <taxon>Embryophyta</taxon>
        <taxon>Tracheophyta</taxon>
        <taxon>Spermatophyta</taxon>
        <taxon>Magnoliopsida</taxon>
        <taxon>Liliopsida</taxon>
        <taxon>Poales</taxon>
        <taxon>Poaceae</taxon>
        <taxon>BOP clade</taxon>
        <taxon>Pooideae</taxon>
        <taxon>Poodae</taxon>
        <taxon>Poeae</taxon>
        <taxon>Poeae Chloroplast Group 2 (Poeae type)</taxon>
        <taxon>Loliodinae</taxon>
        <taxon>Loliinae</taxon>
        <taxon>Lolium</taxon>
    </lineage>
</organism>
<evidence type="ECO:0000313" key="2">
    <source>
        <dbReference type="EMBL" id="KAK1679419.1"/>
    </source>
</evidence>
<sequence>MADSRLRPDISFLMLPMLKELNCLLSEGLLTSCSREGGAGPKGVPGNRQHRGGSEEVDRSANGQLVNEIKLRLMNFHESSVRAVRQSANVVAHVLAKKSCANKSCNK</sequence>
<feature type="region of interest" description="Disordered" evidence="1">
    <location>
        <begin position="36"/>
        <end position="61"/>
    </location>
</feature>
<reference evidence="2" key="1">
    <citation type="submission" date="2023-07" db="EMBL/GenBank/DDBJ databases">
        <title>A chromosome-level genome assembly of Lolium multiflorum.</title>
        <authorList>
            <person name="Chen Y."/>
            <person name="Copetti D."/>
            <person name="Kolliker R."/>
            <person name="Studer B."/>
        </authorList>
    </citation>
    <scope>NUCLEOTIDE SEQUENCE</scope>
    <source>
        <strain evidence="2">02402/16</strain>
        <tissue evidence="2">Leaf</tissue>
    </source>
</reference>
<keyword evidence="3" id="KW-1185">Reference proteome</keyword>
<evidence type="ECO:0000256" key="1">
    <source>
        <dbReference type="SAM" id="MobiDB-lite"/>
    </source>
</evidence>
<comment type="caution">
    <text evidence="2">The sequence shown here is derived from an EMBL/GenBank/DDBJ whole genome shotgun (WGS) entry which is preliminary data.</text>
</comment>
<proteinExistence type="predicted"/>
<accession>A0AAD8TB93</accession>
<gene>
    <name evidence="2" type="ORF">QYE76_040267</name>
</gene>
<protein>
    <submittedName>
        <fullName evidence="2">Uncharacterized protein</fullName>
    </submittedName>
</protein>
<evidence type="ECO:0000313" key="3">
    <source>
        <dbReference type="Proteomes" id="UP001231189"/>
    </source>
</evidence>
<dbReference type="EMBL" id="JAUUTY010000002">
    <property type="protein sequence ID" value="KAK1679419.1"/>
    <property type="molecule type" value="Genomic_DNA"/>
</dbReference>
<dbReference type="Proteomes" id="UP001231189">
    <property type="component" value="Unassembled WGS sequence"/>
</dbReference>
<dbReference type="AlphaFoldDB" id="A0AAD8TB93"/>